<feature type="non-terminal residue" evidence="1">
    <location>
        <position position="142"/>
    </location>
</feature>
<gene>
    <name evidence="1" type="ORF">GLOTRDRAFT_27824</name>
</gene>
<dbReference type="EMBL" id="KB469296">
    <property type="protein sequence ID" value="EPQ59938.1"/>
    <property type="molecule type" value="Genomic_DNA"/>
</dbReference>
<dbReference type="Gene3D" id="3.60.130.30">
    <property type="match status" value="1"/>
</dbReference>
<protein>
    <recommendedName>
        <fullName evidence="3">Prolyl 4-hydroxylase alpha subunit Fe(2+) 2OG dioxygenase domain-containing protein</fullName>
    </recommendedName>
</protein>
<dbReference type="GeneID" id="19305229"/>
<dbReference type="HOGENOM" id="CLU_031314_1_0_1"/>
<dbReference type="RefSeq" id="XP_007860138.1">
    <property type="nucleotide sequence ID" value="XM_007861947.1"/>
</dbReference>
<proteinExistence type="predicted"/>
<dbReference type="Proteomes" id="UP000030669">
    <property type="component" value="Unassembled WGS sequence"/>
</dbReference>
<sequence length="142" mass="16090">GAFALTGPELHDYYGTMLQDLKDRDPRLRTPFEFSPWASCCFNMGKQVCTYRHRDHLNCPFGWCSITALGHFDPRKGGHLVLWDLGLVVQFPPGSTIFIPSALVRHSNLPVQPGETRYSFVQWSTGALFRWAELGFQPASVF</sequence>
<evidence type="ECO:0000313" key="2">
    <source>
        <dbReference type="Proteomes" id="UP000030669"/>
    </source>
</evidence>
<evidence type="ECO:0008006" key="3">
    <source>
        <dbReference type="Google" id="ProtNLM"/>
    </source>
</evidence>
<dbReference type="AlphaFoldDB" id="S7QKX3"/>
<accession>S7QKX3</accession>
<name>S7QKX3_GLOTA</name>
<dbReference type="eggNOG" id="ENOG502SNUP">
    <property type="taxonomic scope" value="Eukaryota"/>
</dbReference>
<keyword evidence="2" id="KW-1185">Reference proteome</keyword>
<dbReference type="OrthoDB" id="3253621at2759"/>
<evidence type="ECO:0000313" key="1">
    <source>
        <dbReference type="EMBL" id="EPQ59938.1"/>
    </source>
</evidence>
<dbReference type="KEGG" id="gtr:GLOTRDRAFT_27824"/>
<reference evidence="1 2" key="1">
    <citation type="journal article" date="2012" name="Science">
        <title>The Paleozoic origin of enzymatic lignin decomposition reconstructed from 31 fungal genomes.</title>
        <authorList>
            <person name="Floudas D."/>
            <person name="Binder M."/>
            <person name="Riley R."/>
            <person name="Barry K."/>
            <person name="Blanchette R.A."/>
            <person name="Henrissat B."/>
            <person name="Martinez A.T."/>
            <person name="Otillar R."/>
            <person name="Spatafora J.W."/>
            <person name="Yadav J.S."/>
            <person name="Aerts A."/>
            <person name="Benoit I."/>
            <person name="Boyd A."/>
            <person name="Carlson A."/>
            <person name="Copeland A."/>
            <person name="Coutinho P.M."/>
            <person name="de Vries R.P."/>
            <person name="Ferreira P."/>
            <person name="Findley K."/>
            <person name="Foster B."/>
            <person name="Gaskell J."/>
            <person name="Glotzer D."/>
            <person name="Gorecki P."/>
            <person name="Heitman J."/>
            <person name="Hesse C."/>
            <person name="Hori C."/>
            <person name="Igarashi K."/>
            <person name="Jurgens J.A."/>
            <person name="Kallen N."/>
            <person name="Kersten P."/>
            <person name="Kohler A."/>
            <person name="Kuees U."/>
            <person name="Kumar T.K.A."/>
            <person name="Kuo A."/>
            <person name="LaButti K."/>
            <person name="Larrondo L.F."/>
            <person name="Lindquist E."/>
            <person name="Ling A."/>
            <person name="Lombard V."/>
            <person name="Lucas S."/>
            <person name="Lundell T."/>
            <person name="Martin R."/>
            <person name="McLaughlin D.J."/>
            <person name="Morgenstern I."/>
            <person name="Morin E."/>
            <person name="Murat C."/>
            <person name="Nagy L.G."/>
            <person name="Nolan M."/>
            <person name="Ohm R.A."/>
            <person name="Patyshakuliyeva A."/>
            <person name="Rokas A."/>
            <person name="Ruiz-Duenas F.J."/>
            <person name="Sabat G."/>
            <person name="Salamov A."/>
            <person name="Samejima M."/>
            <person name="Schmutz J."/>
            <person name="Slot J.C."/>
            <person name="St John F."/>
            <person name="Stenlid J."/>
            <person name="Sun H."/>
            <person name="Sun S."/>
            <person name="Syed K."/>
            <person name="Tsang A."/>
            <person name="Wiebenga A."/>
            <person name="Young D."/>
            <person name="Pisabarro A."/>
            <person name="Eastwood D.C."/>
            <person name="Martin F."/>
            <person name="Cullen D."/>
            <person name="Grigoriev I.V."/>
            <person name="Hibbett D.S."/>
        </authorList>
    </citation>
    <scope>NUCLEOTIDE SEQUENCE [LARGE SCALE GENOMIC DNA]</scope>
    <source>
        <strain evidence="1 2">ATCC 11539</strain>
    </source>
</reference>
<organism evidence="1 2">
    <name type="scientific">Gloeophyllum trabeum (strain ATCC 11539 / FP-39264 / Madison 617)</name>
    <name type="common">Brown rot fungus</name>
    <dbReference type="NCBI Taxonomy" id="670483"/>
    <lineage>
        <taxon>Eukaryota</taxon>
        <taxon>Fungi</taxon>
        <taxon>Dikarya</taxon>
        <taxon>Basidiomycota</taxon>
        <taxon>Agaricomycotina</taxon>
        <taxon>Agaricomycetes</taxon>
        <taxon>Gloeophyllales</taxon>
        <taxon>Gloeophyllaceae</taxon>
        <taxon>Gloeophyllum</taxon>
    </lineage>
</organism>
<dbReference type="OMA" id="RYSICCF"/>
<feature type="non-terminal residue" evidence="1">
    <location>
        <position position="1"/>
    </location>
</feature>